<protein>
    <submittedName>
        <fullName evidence="1">Uncharacterized protein</fullName>
    </submittedName>
</protein>
<organism evidence="1 2">
    <name type="scientific">Serratia marcescens</name>
    <dbReference type="NCBI Taxonomy" id="615"/>
    <lineage>
        <taxon>Bacteria</taxon>
        <taxon>Pseudomonadati</taxon>
        <taxon>Pseudomonadota</taxon>
        <taxon>Gammaproteobacteria</taxon>
        <taxon>Enterobacterales</taxon>
        <taxon>Yersiniaceae</taxon>
        <taxon>Serratia</taxon>
    </lineage>
</organism>
<proteinExistence type="predicted"/>
<reference evidence="1 2" key="1">
    <citation type="submission" date="2018-06" db="EMBL/GenBank/DDBJ databases">
        <authorList>
            <consortium name="Pathogen Informatics"/>
            <person name="Doyle S."/>
        </authorList>
    </citation>
    <scope>NUCLEOTIDE SEQUENCE [LARGE SCALE GENOMIC DNA]</scope>
    <source>
        <strain evidence="1 2">NCTC10211</strain>
    </source>
</reference>
<sequence>MQASPLNRALKGAISFDNLQGVTLNKGANRVLYASETAARAVGSQITLKTYDASKLSAGMRCATSASTSDR</sequence>
<dbReference type="Proteomes" id="UP000254765">
    <property type="component" value="Unassembled WGS sequence"/>
</dbReference>
<dbReference type="EMBL" id="UGYK01000002">
    <property type="protein sequence ID" value="SUI68178.1"/>
    <property type="molecule type" value="Genomic_DNA"/>
</dbReference>
<evidence type="ECO:0000313" key="1">
    <source>
        <dbReference type="EMBL" id="SUI68178.1"/>
    </source>
</evidence>
<dbReference type="AlphaFoldDB" id="A0A379ZTP1"/>
<name>A0A379ZTP1_SERMA</name>
<accession>A0A379ZTP1</accession>
<evidence type="ECO:0000313" key="2">
    <source>
        <dbReference type="Proteomes" id="UP000254765"/>
    </source>
</evidence>
<gene>
    <name evidence="1" type="ORF">NCTC10211_04298</name>
</gene>